<keyword evidence="1" id="KW-0732">Signal</keyword>
<gene>
    <name evidence="2" type="ORF">GJ700_22050</name>
</gene>
<reference evidence="2 3" key="1">
    <citation type="submission" date="2019-11" db="EMBL/GenBank/DDBJ databases">
        <title>Novel species isolated from a subtropical stream in China.</title>
        <authorList>
            <person name="Lu H."/>
        </authorList>
    </citation>
    <scope>NUCLEOTIDE SEQUENCE [LARGE SCALE GENOMIC DNA]</scope>
    <source>
        <strain evidence="2 3">FT92W</strain>
    </source>
</reference>
<sequence>MRKTSLVATLAAILLTLPLSASAATGRPGFGELPGESSQAYDANRAGQVVGMIEGEDGRRRAVLYEYGKVTELGTLGGSDSEARAINASGMITGAAQNKEGRWRAFIYEVRKGMTDLGSLGGGGSSAVAINASGQVVGHSDLPNGDFHAFVTEDGVMKDLGTLGGKTSYASAVNTAGMVVGTAQNPDGFRRAFLSVPGQPMREVPGLGGRISMASAINDAGLVAGAAETPERRWHAFTWDGKRLVDIGALLPKGVNSFATGINAAGHVAGTVTAEGYQPLTFVYKDGKVSVHPREAGLYLTSKISDSGLVVGSKFTGQRLAAYAVDETAPVQKTSLLDWAIRLGIAAGVALTAWRVRRRTEGPMFPSSQVKIIANRFTR</sequence>
<dbReference type="EMBL" id="WKJJ01000014">
    <property type="protein sequence ID" value="MRV74395.1"/>
    <property type="molecule type" value="Genomic_DNA"/>
</dbReference>
<organism evidence="2 3">
    <name type="scientific">Pseudoduganella rivuli</name>
    <dbReference type="NCBI Taxonomy" id="2666085"/>
    <lineage>
        <taxon>Bacteria</taxon>
        <taxon>Pseudomonadati</taxon>
        <taxon>Pseudomonadota</taxon>
        <taxon>Betaproteobacteria</taxon>
        <taxon>Burkholderiales</taxon>
        <taxon>Oxalobacteraceae</taxon>
        <taxon>Telluria group</taxon>
        <taxon>Pseudoduganella</taxon>
    </lineage>
</organism>
<protein>
    <submittedName>
        <fullName evidence="2">HAF repeat-containing protein</fullName>
    </submittedName>
</protein>
<feature type="chain" id="PRO_5030787198" evidence="1">
    <location>
        <begin position="24"/>
        <end position="379"/>
    </location>
</feature>
<name>A0A7X2IQT9_9BURK</name>
<comment type="caution">
    <text evidence="2">The sequence shown here is derived from an EMBL/GenBank/DDBJ whole genome shotgun (WGS) entry which is preliminary data.</text>
</comment>
<evidence type="ECO:0000313" key="2">
    <source>
        <dbReference type="EMBL" id="MRV74395.1"/>
    </source>
</evidence>
<dbReference type="NCBIfam" id="TIGR02913">
    <property type="entry name" value="HAF_rpt"/>
    <property type="match status" value="5"/>
</dbReference>
<dbReference type="InterPro" id="IPR014262">
    <property type="entry name" value="HAF_rpt"/>
</dbReference>
<evidence type="ECO:0000256" key="1">
    <source>
        <dbReference type="SAM" id="SignalP"/>
    </source>
</evidence>
<evidence type="ECO:0000313" key="3">
    <source>
        <dbReference type="Proteomes" id="UP000446768"/>
    </source>
</evidence>
<dbReference type="AlphaFoldDB" id="A0A7X2IQT9"/>
<dbReference type="RefSeq" id="WP_154377919.1">
    <property type="nucleotide sequence ID" value="NZ_WKJJ01000014.1"/>
</dbReference>
<dbReference type="Proteomes" id="UP000446768">
    <property type="component" value="Unassembled WGS sequence"/>
</dbReference>
<feature type="signal peptide" evidence="1">
    <location>
        <begin position="1"/>
        <end position="23"/>
    </location>
</feature>
<accession>A0A7X2IQT9</accession>
<proteinExistence type="predicted"/>
<keyword evidence="3" id="KW-1185">Reference proteome</keyword>